<sequence>MRSILFVPGDSARKFEKACGTAADALVLDLEDSVSLANKALARSETAGFLQQSPRAKYLMVRVNAFDTGETLVDLAAVMPHRPDGILLPKCRGGADVRELAHYLAAFEAAFGLTQGSTDIYVVATETAEAMQGLSTYAPAHPRLKGMLWGAEDLAASLGALSNRDGADYSGPFILARNMCLMAAAAAGVTAIDTVCTAIGDLEYVADESRAARRDGFGAKMVIHPSHIEPVNAAFTPSEPEIAWAEEVLRHFAQNPNSGVVQIGGKMIDRPHARAAEKILIAAGRDLP</sequence>
<evidence type="ECO:0000256" key="4">
    <source>
        <dbReference type="ARBA" id="ARBA00022842"/>
    </source>
</evidence>
<proteinExistence type="inferred from homology"/>
<evidence type="ECO:0000313" key="8">
    <source>
        <dbReference type="EMBL" id="RWY43466.1"/>
    </source>
</evidence>
<gene>
    <name evidence="8" type="ORF">EP867_03400</name>
</gene>
<dbReference type="OrthoDB" id="9800547at2"/>
<comment type="cofactor">
    <cofactor evidence="1">
        <name>Mg(2+)</name>
        <dbReference type="ChEBI" id="CHEBI:18420"/>
    </cofactor>
</comment>
<evidence type="ECO:0000259" key="7">
    <source>
        <dbReference type="Pfam" id="PF03328"/>
    </source>
</evidence>
<feature type="binding site" evidence="6">
    <location>
        <position position="126"/>
    </location>
    <ligand>
        <name>Mg(2+)</name>
        <dbReference type="ChEBI" id="CHEBI:18420"/>
    </ligand>
</feature>
<keyword evidence="4 6" id="KW-0460">Magnesium</keyword>
<protein>
    <submittedName>
        <fullName evidence="8">CoA ester lyase</fullName>
    </submittedName>
</protein>
<dbReference type="InterPro" id="IPR011206">
    <property type="entry name" value="Citrate_lyase_beta/mcl1/mcl2"/>
</dbReference>
<dbReference type="PANTHER" id="PTHR32308:SF0">
    <property type="entry name" value="HPCH_HPAI ALDOLASE_CITRATE LYASE DOMAIN-CONTAINING PROTEIN"/>
    <property type="match status" value="1"/>
</dbReference>
<dbReference type="RefSeq" id="WP_128486806.1">
    <property type="nucleotide sequence ID" value="NZ_JBHLXB010000050.1"/>
</dbReference>
<dbReference type="GO" id="GO:0006107">
    <property type="term" value="P:oxaloacetate metabolic process"/>
    <property type="evidence" value="ECO:0007669"/>
    <property type="project" value="TreeGrafter"/>
</dbReference>
<dbReference type="Pfam" id="PF03328">
    <property type="entry name" value="HpcH_HpaI"/>
    <property type="match status" value="1"/>
</dbReference>
<keyword evidence="9" id="KW-1185">Reference proteome</keyword>
<accession>A0A444MER8</accession>
<keyword evidence="3 6" id="KW-0479">Metal-binding</keyword>
<dbReference type="InterPro" id="IPR040442">
    <property type="entry name" value="Pyrv_kinase-like_dom_sf"/>
</dbReference>
<evidence type="ECO:0000256" key="1">
    <source>
        <dbReference type="ARBA" id="ARBA00001946"/>
    </source>
</evidence>
<dbReference type="SUPFAM" id="SSF51621">
    <property type="entry name" value="Phosphoenolpyruvate/pyruvate domain"/>
    <property type="match status" value="1"/>
</dbReference>
<evidence type="ECO:0000313" key="9">
    <source>
        <dbReference type="Proteomes" id="UP000287168"/>
    </source>
</evidence>
<dbReference type="Proteomes" id="UP000287168">
    <property type="component" value="Unassembled WGS sequence"/>
</dbReference>
<dbReference type="InterPro" id="IPR015813">
    <property type="entry name" value="Pyrv/PenolPyrv_kinase-like_dom"/>
</dbReference>
<feature type="binding site" evidence="5">
    <location>
        <position position="62"/>
    </location>
    <ligand>
        <name>substrate</name>
    </ligand>
</feature>
<feature type="binding site" evidence="6">
    <location>
        <position position="153"/>
    </location>
    <ligand>
        <name>Mg(2+)</name>
        <dbReference type="ChEBI" id="CHEBI:18420"/>
    </ligand>
</feature>
<dbReference type="Gene3D" id="3.20.20.60">
    <property type="entry name" value="Phosphoenolpyruvate-binding domains"/>
    <property type="match status" value="1"/>
</dbReference>
<organism evidence="8 9">
    <name type="scientific">Falsigemmobacter intermedius</name>
    <dbReference type="NCBI Taxonomy" id="1553448"/>
    <lineage>
        <taxon>Bacteria</taxon>
        <taxon>Pseudomonadati</taxon>
        <taxon>Pseudomonadota</taxon>
        <taxon>Alphaproteobacteria</taxon>
        <taxon>Rhodobacterales</taxon>
        <taxon>Paracoccaceae</taxon>
        <taxon>Falsigemmobacter</taxon>
    </lineage>
</organism>
<evidence type="ECO:0000256" key="6">
    <source>
        <dbReference type="PIRSR" id="PIRSR015582-2"/>
    </source>
</evidence>
<dbReference type="InterPro" id="IPR005000">
    <property type="entry name" value="Aldolase/citrate-lyase_domain"/>
</dbReference>
<dbReference type="PANTHER" id="PTHR32308">
    <property type="entry name" value="LYASE BETA SUBUNIT, PUTATIVE (AFU_ORTHOLOGUE AFUA_4G13030)-RELATED"/>
    <property type="match status" value="1"/>
</dbReference>
<comment type="caution">
    <text evidence="8">The sequence shown here is derived from an EMBL/GenBank/DDBJ whole genome shotgun (WGS) entry which is preliminary data.</text>
</comment>
<dbReference type="PIRSF" id="PIRSF015582">
    <property type="entry name" value="Cit_lyase_B"/>
    <property type="match status" value="1"/>
</dbReference>
<evidence type="ECO:0000256" key="5">
    <source>
        <dbReference type="PIRSR" id="PIRSR015582-1"/>
    </source>
</evidence>
<dbReference type="EMBL" id="SBLC01000004">
    <property type="protein sequence ID" value="RWY43466.1"/>
    <property type="molecule type" value="Genomic_DNA"/>
</dbReference>
<evidence type="ECO:0000256" key="3">
    <source>
        <dbReference type="ARBA" id="ARBA00022723"/>
    </source>
</evidence>
<feature type="binding site" evidence="5">
    <location>
        <position position="126"/>
    </location>
    <ligand>
        <name>substrate</name>
    </ligand>
</feature>
<dbReference type="AlphaFoldDB" id="A0A444MER8"/>
<dbReference type="GO" id="GO:0016829">
    <property type="term" value="F:lyase activity"/>
    <property type="evidence" value="ECO:0007669"/>
    <property type="project" value="UniProtKB-KW"/>
</dbReference>
<reference evidence="8 9" key="1">
    <citation type="journal article" date="2015" name="Int. J. Syst. Evol. Microbiol.">
        <title>Gemmobacter intermedius sp. nov., isolated from a white stork (Ciconia ciconia).</title>
        <authorList>
            <person name="Kampfer P."/>
            <person name="Jerzak L."/>
            <person name="Wilharm G."/>
            <person name="Golke J."/>
            <person name="Busse H.J."/>
            <person name="Glaeser S.P."/>
        </authorList>
    </citation>
    <scope>NUCLEOTIDE SEQUENCE [LARGE SCALE GENOMIC DNA]</scope>
    <source>
        <strain evidence="8 9">119/4</strain>
    </source>
</reference>
<comment type="similarity">
    <text evidence="2">Belongs to the HpcH/HpaI aldolase family.</text>
</comment>
<keyword evidence="8" id="KW-0456">Lyase</keyword>
<name>A0A444MER8_9RHOB</name>
<dbReference type="GO" id="GO:0000287">
    <property type="term" value="F:magnesium ion binding"/>
    <property type="evidence" value="ECO:0007669"/>
    <property type="project" value="TreeGrafter"/>
</dbReference>
<feature type="domain" description="HpcH/HpaI aldolase/citrate lyase" evidence="7">
    <location>
        <begin position="2"/>
        <end position="225"/>
    </location>
</feature>
<evidence type="ECO:0000256" key="2">
    <source>
        <dbReference type="ARBA" id="ARBA00005568"/>
    </source>
</evidence>